<sequence>MMFLLESTWLALTVWANEYGALLSAVALAGVQSADRHRTSVGA</sequence>
<accession>A0A1G7MT87</accession>
<keyword evidence="2" id="KW-1185">Reference proteome</keyword>
<name>A0A1G7MT87_9ACTN</name>
<dbReference type="Proteomes" id="UP000199406">
    <property type="component" value="Unassembled WGS sequence"/>
</dbReference>
<gene>
    <name evidence="1" type="ORF">SAMN05660662_2913</name>
</gene>
<evidence type="ECO:0000313" key="1">
    <source>
        <dbReference type="EMBL" id="SDF64993.1"/>
    </source>
</evidence>
<reference evidence="2" key="1">
    <citation type="submission" date="2016-10" db="EMBL/GenBank/DDBJ databases">
        <authorList>
            <person name="Varghese N."/>
            <person name="Submissions S."/>
        </authorList>
    </citation>
    <scope>NUCLEOTIDE SEQUENCE [LARGE SCALE GENOMIC DNA]</scope>
    <source>
        <strain evidence="2">DSM 44268</strain>
    </source>
</reference>
<evidence type="ECO:0000313" key="2">
    <source>
        <dbReference type="Proteomes" id="UP000199406"/>
    </source>
</evidence>
<organism evidence="1 2">
    <name type="scientific">Blastococcus aurantiacus</name>
    <dbReference type="NCBI Taxonomy" id="1550231"/>
    <lineage>
        <taxon>Bacteria</taxon>
        <taxon>Bacillati</taxon>
        <taxon>Actinomycetota</taxon>
        <taxon>Actinomycetes</taxon>
        <taxon>Geodermatophilales</taxon>
        <taxon>Geodermatophilaceae</taxon>
        <taxon>Blastococcus</taxon>
    </lineage>
</organism>
<proteinExistence type="predicted"/>
<protein>
    <submittedName>
        <fullName evidence="1">Uncharacterized protein</fullName>
    </submittedName>
</protein>
<dbReference type="AlphaFoldDB" id="A0A1G7MT87"/>
<dbReference type="EMBL" id="FNBT01000005">
    <property type="protein sequence ID" value="SDF64993.1"/>
    <property type="molecule type" value="Genomic_DNA"/>
</dbReference>
<dbReference type="RefSeq" id="WP_255362425.1">
    <property type="nucleotide sequence ID" value="NZ_FNBT01000005.1"/>
</dbReference>